<dbReference type="Pfam" id="PF00561">
    <property type="entry name" value="Abhydrolase_1"/>
    <property type="match status" value="1"/>
</dbReference>
<dbReference type="RefSeq" id="WP_194110108.1">
    <property type="nucleotide sequence ID" value="NZ_JADFFL010000001.1"/>
</dbReference>
<dbReference type="PANTHER" id="PTHR43798:SF31">
    <property type="entry name" value="AB HYDROLASE SUPERFAMILY PROTEIN YCLE"/>
    <property type="match status" value="1"/>
</dbReference>
<dbReference type="PRINTS" id="PR00111">
    <property type="entry name" value="ABHYDROLASE"/>
</dbReference>
<dbReference type="InterPro" id="IPR050266">
    <property type="entry name" value="AB_hydrolase_sf"/>
</dbReference>
<dbReference type="InterPro" id="IPR029058">
    <property type="entry name" value="AB_hydrolase_fold"/>
</dbReference>
<dbReference type="AlphaFoldDB" id="A0A929PW90"/>
<gene>
    <name evidence="4" type="ORF">IRJ16_03425</name>
</gene>
<dbReference type="PRINTS" id="PR00412">
    <property type="entry name" value="EPOXHYDRLASE"/>
</dbReference>
<proteinExistence type="predicted"/>
<dbReference type="GO" id="GO:0016020">
    <property type="term" value="C:membrane"/>
    <property type="evidence" value="ECO:0007669"/>
    <property type="project" value="TreeGrafter"/>
</dbReference>
<keyword evidence="2" id="KW-0472">Membrane</keyword>
<protein>
    <submittedName>
        <fullName evidence="4">Alpha/beta hydrolase</fullName>
    </submittedName>
</protein>
<accession>A0A929PW90</accession>
<organism evidence="4 5">
    <name type="scientific">Mucilaginibacter myungsuensis</name>
    <dbReference type="NCBI Taxonomy" id="649104"/>
    <lineage>
        <taxon>Bacteria</taxon>
        <taxon>Pseudomonadati</taxon>
        <taxon>Bacteroidota</taxon>
        <taxon>Sphingobacteriia</taxon>
        <taxon>Sphingobacteriales</taxon>
        <taxon>Sphingobacteriaceae</taxon>
        <taxon>Mucilaginibacter</taxon>
    </lineage>
</organism>
<dbReference type="GO" id="GO:0016787">
    <property type="term" value="F:hydrolase activity"/>
    <property type="evidence" value="ECO:0007669"/>
    <property type="project" value="UniProtKB-KW"/>
</dbReference>
<dbReference type="InterPro" id="IPR000639">
    <property type="entry name" value="Epox_hydrolase-like"/>
</dbReference>
<dbReference type="Gene3D" id="3.40.50.1820">
    <property type="entry name" value="alpha/beta hydrolase"/>
    <property type="match status" value="1"/>
</dbReference>
<keyword evidence="2" id="KW-1133">Transmembrane helix</keyword>
<dbReference type="SUPFAM" id="SSF53474">
    <property type="entry name" value="alpha/beta-Hydrolases"/>
    <property type="match status" value="1"/>
</dbReference>
<evidence type="ECO:0000313" key="5">
    <source>
        <dbReference type="Proteomes" id="UP000622475"/>
    </source>
</evidence>
<evidence type="ECO:0000313" key="4">
    <source>
        <dbReference type="EMBL" id="MBE9660922.1"/>
    </source>
</evidence>
<comment type="caution">
    <text evidence="4">The sequence shown here is derived from an EMBL/GenBank/DDBJ whole genome shotgun (WGS) entry which is preliminary data.</text>
</comment>
<dbReference type="PANTHER" id="PTHR43798">
    <property type="entry name" value="MONOACYLGLYCEROL LIPASE"/>
    <property type="match status" value="1"/>
</dbReference>
<evidence type="ECO:0000259" key="3">
    <source>
        <dbReference type="Pfam" id="PF00561"/>
    </source>
</evidence>
<keyword evidence="2" id="KW-0812">Transmembrane</keyword>
<dbReference type="EMBL" id="JADFFL010000001">
    <property type="protein sequence ID" value="MBE9660922.1"/>
    <property type="molecule type" value="Genomic_DNA"/>
</dbReference>
<keyword evidence="5" id="KW-1185">Reference proteome</keyword>
<feature type="domain" description="AB hydrolase-1" evidence="3">
    <location>
        <begin position="68"/>
        <end position="291"/>
    </location>
</feature>
<dbReference type="Proteomes" id="UP000622475">
    <property type="component" value="Unassembled WGS sequence"/>
</dbReference>
<name>A0A929PW90_9SPHI</name>
<feature type="transmembrane region" description="Helical" evidence="2">
    <location>
        <begin position="6"/>
        <end position="28"/>
    </location>
</feature>
<dbReference type="InterPro" id="IPR000073">
    <property type="entry name" value="AB_hydrolase_1"/>
</dbReference>
<evidence type="ECO:0000256" key="2">
    <source>
        <dbReference type="SAM" id="Phobius"/>
    </source>
</evidence>
<keyword evidence="1 4" id="KW-0378">Hydrolase</keyword>
<sequence length="307" mass="35668">MRYFRLIFFAFVFLTGVSVVILGLLYIIRNKEKIELTADERLKAPGKFIKLKAGYTHYELAGPDTGKVIVLLHGFSTPYFVWDGTFQHLAKHGYRVLRYDMYGRGFSDRPDSIYHRDLYFSQLTELLSLLHLKTPVDIAGVAFGGMLAANFTAQHPELVNKVILIDPAFDSPPPEEPELMARYYEVTHPTERSESQMHDFKYPTLHTDWVSRYRVQMQYKGFRHALVSTLYNYPFNGRDIYAQLNTRHKPVLLIWGRDDKTVPYNYADSVKNVLNASFFPVDDAGHLPYLEQADIVNERILEFLREK</sequence>
<evidence type="ECO:0000256" key="1">
    <source>
        <dbReference type="ARBA" id="ARBA00022801"/>
    </source>
</evidence>
<reference evidence="4" key="1">
    <citation type="submission" date="2020-10" db="EMBL/GenBank/DDBJ databases">
        <title>Mucilaginibacter mali sp. nov., isolated from rhizosphere soil of apple orchard.</title>
        <authorList>
            <person name="Lee J.-S."/>
            <person name="Kim H.S."/>
            <person name="Kim J.-S."/>
        </authorList>
    </citation>
    <scope>NUCLEOTIDE SEQUENCE</scope>
    <source>
        <strain evidence="4">KCTC 22746</strain>
    </source>
</reference>